<dbReference type="AlphaFoldDB" id="A0AAN8IQH9"/>
<name>A0AAN8IQH9_TRICO</name>
<proteinExistence type="predicted"/>
<evidence type="ECO:0000313" key="3">
    <source>
        <dbReference type="Proteomes" id="UP001331761"/>
    </source>
</evidence>
<dbReference type="Proteomes" id="UP001331761">
    <property type="component" value="Unassembled WGS sequence"/>
</dbReference>
<sequence>GDSGSPVYCYVRGLKFLIGVMTDVGTYKDIQRSANDEMRCEDYDFVVISDIRATMNEIQRILNQRGLQGSLETGQKLCHNVF</sequence>
<comment type="caution">
    <text evidence="2">The sequence shown here is derived from an EMBL/GenBank/DDBJ whole genome shotgun (WGS) entry which is preliminary data.</text>
</comment>
<keyword evidence="3" id="KW-1185">Reference proteome</keyword>
<dbReference type="EMBL" id="WIXE01005439">
    <property type="protein sequence ID" value="KAK5982186.1"/>
    <property type="molecule type" value="Genomic_DNA"/>
</dbReference>
<organism evidence="2 3">
    <name type="scientific">Trichostrongylus colubriformis</name>
    <name type="common">Black scour worm</name>
    <dbReference type="NCBI Taxonomy" id="6319"/>
    <lineage>
        <taxon>Eukaryota</taxon>
        <taxon>Metazoa</taxon>
        <taxon>Ecdysozoa</taxon>
        <taxon>Nematoda</taxon>
        <taxon>Chromadorea</taxon>
        <taxon>Rhabditida</taxon>
        <taxon>Rhabditina</taxon>
        <taxon>Rhabditomorpha</taxon>
        <taxon>Strongyloidea</taxon>
        <taxon>Trichostrongylidae</taxon>
        <taxon>Trichostrongylus</taxon>
    </lineage>
</organism>
<reference evidence="2 3" key="1">
    <citation type="submission" date="2019-10" db="EMBL/GenBank/DDBJ databases">
        <title>Assembly and Annotation for the nematode Trichostrongylus colubriformis.</title>
        <authorList>
            <person name="Martin J."/>
        </authorList>
    </citation>
    <scope>NUCLEOTIDE SEQUENCE [LARGE SCALE GENOMIC DNA]</scope>
    <source>
        <strain evidence="2">G859</strain>
        <tissue evidence="2">Whole worm</tissue>
    </source>
</reference>
<accession>A0AAN8IQH9</accession>
<protein>
    <submittedName>
        <fullName evidence="2">Uncharacterized protein</fullName>
    </submittedName>
</protein>
<dbReference type="EMBL" id="WIXE01015985">
    <property type="protein sequence ID" value="KAK5973035.1"/>
    <property type="molecule type" value="Genomic_DNA"/>
</dbReference>
<gene>
    <name evidence="1" type="ORF">GCK32_006986</name>
    <name evidence="2" type="ORF">GCK32_019343</name>
</gene>
<evidence type="ECO:0000313" key="1">
    <source>
        <dbReference type="EMBL" id="KAK5973035.1"/>
    </source>
</evidence>
<feature type="non-terminal residue" evidence="2">
    <location>
        <position position="1"/>
    </location>
</feature>
<evidence type="ECO:0000313" key="2">
    <source>
        <dbReference type="EMBL" id="KAK5982186.1"/>
    </source>
</evidence>